<dbReference type="RefSeq" id="WP_254843158.1">
    <property type="nucleotide sequence ID" value="NZ_MSTI01000091.1"/>
</dbReference>
<keyword evidence="2" id="KW-1133">Transmembrane helix</keyword>
<dbReference type="PANTHER" id="PTHR40115">
    <property type="entry name" value="INNER MEMBRANE PROTEIN WITH PEPSY TM HELIX"/>
    <property type="match status" value="1"/>
</dbReference>
<protein>
    <submittedName>
        <fullName evidence="3">Membrane protein</fullName>
    </submittedName>
</protein>
<keyword evidence="2" id="KW-0472">Membrane</keyword>
<evidence type="ECO:0000313" key="3">
    <source>
        <dbReference type="EMBL" id="OLV17712.1"/>
    </source>
</evidence>
<reference evidence="3 4" key="1">
    <citation type="submission" date="2017-01" db="EMBL/GenBank/DDBJ databases">
        <title>Genome Analysis of Deinococcus marmoris KOPRI26562.</title>
        <authorList>
            <person name="Kim J.H."/>
            <person name="Oh H.-M."/>
        </authorList>
    </citation>
    <scope>NUCLEOTIDE SEQUENCE [LARGE SCALE GENOMIC DNA]</scope>
    <source>
        <strain evidence="3 4">KOPRI26562</strain>
    </source>
</reference>
<keyword evidence="4" id="KW-1185">Reference proteome</keyword>
<feature type="region of interest" description="Disordered" evidence="1">
    <location>
        <begin position="1"/>
        <end position="24"/>
    </location>
</feature>
<dbReference type="AlphaFoldDB" id="A0A1U7NXR2"/>
<evidence type="ECO:0000256" key="1">
    <source>
        <dbReference type="SAM" id="MobiDB-lite"/>
    </source>
</evidence>
<gene>
    <name evidence="3" type="ORF">BOO71_0007978</name>
</gene>
<dbReference type="EMBL" id="MSTI01000091">
    <property type="protein sequence ID" value="OLV17712.1"/>
    <property type="molecule type" value="Genomic_DNA"/>
</dbReference>
<dbReference type="STRING" id="249408.BOO71_0007978"/>
<feature type="transmembrane region" description="Helical" evidence="2">
    <location>
        <begin position="169"/>
        <end position="192"/>
    </location>
</feature>
<comment type="caution">
    <text evidence="3">The sequence shown here is derived from an EMBL/GenBank/DDBJ whole genome shotgun (WGS) entry which is preliminary data.</text>
</comment>
<dbReference type="PANTHER" id="PTHR40115:SF1">
    <property type="entry name" value="INNER MEMBRANE PROTEIN WITH PEPSY TM HELIX"/>
    <property type="match status" value="1"/>
</dbReference>
<feature type="transmembrane region" description="Helical" evidence="2">
    <location>
        <begin position="33"/>
        <end position="55"/>
    </location>
</feature>
<dbReference type="Proteomes" id="UP000186607">
    <property type="component" value="Unassembled WGS sequence"/>
</dbReference>
<name>A0A1U7NXR2_9DEIO</name>
<proteinExistence type="predicted"/>
<accession>A0A1U7NXR2</accession>
<keyword evidence="2" id="KW-0812">Transmembrane</keyword>
<sequence>MSLTAKPEAQKPEGVRTPRPASRPRTLKARSHVWLRWLHTYTSMISLLVVLFFALTGITLNHPDWAFGNSEIKREVTGTLPAGWITAGKVDWLNVAEDLRAQQGLHGRAEEPRVDGTEASISFLGPGYSADTVIDTQTGKYSTNILAQGGVAVLNDLHRGRDTGGAWNWLIDVSGGVLTLVAVTGIGILLYLRKTRTQALAVMGVASLIVLLLGWRALG</sequence>
<organism evidence="3 4">
    <name type="scientific">Deinococcus marmoris</name>
    <dbReference type="NCBI Taxonomy" id="249408"/>
    <lineage>
        <taxon>Bacteria</taxon>
        <taxon>Thermotogati</taxon>
        <taxon>Deinococcota</taxon>
        <taxon>Deinococci</taxon>
        <taxon>Deinococcales</taxon>
        <taxon>Deinococcaceae</taxon>
        <taxon>Deinococcus</taxon>
    </lineage>
</organism>
<evidence type="ECO:0000313" key="4">
    <source>
        <dbReference type="Proteomes" id="UP000186607"/>
    </source>
</evidence>
<evidence type="ECO:0000256" key="2">
    <source>
        <dbReference type="SAM" id="Phobius"/>
    </source>
</evidence>
<dbReference type="Pfam" id="PF16357">
    <property type="entry name" value="PepSY_TM_like_2"/>
    <property type="match status" value="1"/>
</dbReference>
<dbReference type="InterPro" id="IPR032307">
    <property type="entry name" value="PepSY_TM-like_2"/>
</dbReference>
<feature type="transmembrane region" description="Helical" evidence="2">
    <location>
        <begin position="199"/>
        <end position="218"/>
    </location>
</feature>